<protein>
    <submittedName>
        <fullName evidence="3">Uncharacterized protein</fullName>
    </submittedName>
</protein>
<gene>
    <name evidence="3" type="ORF">EIP91_005645</name>
</gene>
<feature type="region of interest" description="Disordered" evidence="1">
    <location>
        <begin position="308"/>
        <end position="425"/>
    </location>
</feature>
<dbReference type="AlphaFoldDB" id="A0A4R0RM11"/>
<proteinExistence type="predicted"/>
<evidence type="ECO:0000313" key="4">
    <source>
        <dbReference type="Proteomes" id="UP000292702"/>
    </source>
</evidence>
<keyword evidence="2" id="KW-0812">Transmembrane</keyword>
<accession>A0A4R0RM11</accession>
<evidence type="ECO:0000256" key="1">
    <source>
        <dbReference type="SAM" id="MobiDB-lite"/>
    </source>
</evidence>
<organism evidence="3 4">
    <name type="scientific">Steccherinum ochraceum</name>
    <dbReference type="NCBI Taxonomy" id="92696"/>
    <lineage>
        <taxon>Eukaryota</taxon>
        <taxon>Fungi</taxon>
        <taxon>Dikarya</taxon>
        <taxon>Basidiomycota</taxon>
        <taxon>Agaricomycotina</taxon>
        <taxon>Agaricomycetes</taxon>
        <taxon>Polyporales</taxon>
        <taxon>Steccherinaceae</taxon>
        <taxon>Steccherinum</taxon>
    </lineage>
</organism>
<feature type="compositionally biased region" description="Low complexity" evidence="1">
    <location>
        <begin position="403"/>
        <end position="417"/>
    </location>
</feature>
<feature type="compositionally biased region" description="Polar residues" evidence="1">
    <location>
        <begin position="168"/>
        <end position="177"/>
    </location>
</feature>
<evidence type="ECO:0000256" key="2">
    <source>
        <dbReference type="SAM" id="Phobius"/>
    </source>
</evidence>
<keyword evidence="4" id="KW-1185">Reference proteome</keyword>
<feature type="compositionally biased region" description="Pro residues" evidence="1">
    <location>
        <begin position="312"/>
        <end position="328"/>
    </location>
</feature>
<feature type="region of interest" description="Disordered" evidence="1">
    <location>
        <begin position="47"/>
        <end position="68"/>
    </location>
</feature>
<keyword evidence="2" id="KW-0472">Membrane</keyword>
<feature type="region of interest" description="Disordered" evidence="1">
    <location>
        <begin position="452"/>
        <end position="489"/>
    </location>
</feature>
<feature type="compositionally biased region" description="Low complexity" evidence="1">
    <location>
        <begin position="224"/>
        <end position="237"/>
    </location>
</feature>
<name>A0A4R0RM11_9APHY</name>
<feature type="compositionally biased region" description="Polar residues" evidence="1">
    <location>
        <begin position="184"/>
        <end position="211"/>
    </location>
</feature>
<evidence type="ECO:0000313" key="3">
    <source>
        <dbReference type="EMBL" id="TCD63344.1"/>
    </source>
</evidence>
<dbReference type="OrthoDB" id="3270609at2759"/>
<dbReference type="EMBL" id="RWJN01000305">
    <property type="protein sequence ID" value="TCD63344.1"/>
    <property type="molecule type" value="Genomic_DNA"/>
</dbReference>
<feature type="region of interest" description="Disordered" evidence="1">
    <location>
        <begin position="98"/>
        <end position="126"/>
    </location>
</feature>
<feature type="transmembrane region" description="Helical" evidence="2">
    <location>
        <begin position="20"/>
        <end position="40"/>
    </location>
</feature>
<sequence>MNETLQRILFKNPLIPLASLLFGSVWFGLSILAYVIGIFLPHSQLPPSAVPHPRRNGSGRTAARTPARAAAAAPLPSILASNNGPPQHHVRFPNTVTAAQSLSRPRPMKRWSSPAHLDSMPPSTVHEQEPTALVPVLEPLPEFNGPQVPPISINKVLSQLAHVDSDSLASCSPVSSTQEDDAESSLSRASSMTHARKASLTSKLPSMNVFKNRSRRVKSEGNHSRSGSICSSAASSPPCTPPRIVLELKPDPEKGSTSTVSSAERPSPPRSGFAHAFKLRPKRASAAAILSAAPDKSHVLVSDTIRAIQQTPSPPPSPDRPNKTPPSAPRSRSQSRRKPFASILSLASPPARPNPVAPMASSLEEILDDRPHTAAVDGGFPSTSHRSMFSPVTPKLCPKRPGSSSSSSSQSQQQPPSRTQPYGYPYFAMMPNGEYASDAVASPPVDISAARRPSYVGSRSNSLDSFEEKDDEEQLEDATTPTPANMGAASGAINTLGLEFGMLATTPRAARHPRREVATVS</sequence>
<feature type="compositionally biased region" description="Polar residues" evidence="1">
    <location>
        <begin position="255"/>
        <end position="264"/>
    </location>
</feature>
<dbReference type="Proteomes" id="UP000292702">
    <property type="component" value="Unassembled WGS sequence"/>
</dbReference>
<reference evidence="3 4" key="1">
    <citation type="submission" date="2018-11" db="EMBL/GenBank/DDBJ databases">
        <title>Genome assembly of Steccherinum ochraceum LE-BIN_3174, the white-rot fungus of the Steccherinaceae family (The Residual Polyporoid clade, Polyporales, Basidiomycota).</title>
        <authorList>
            <person name="Fedorova T.V."/>
            <person name="Glazunova O.A."/>
            <person name="Landesman E.O."/>
            <person name="Moiseenko K.V."/>
            <person name="Psurtseva N.V."/>
            <person name="Savinova O.S."/>
            <person name="Shakhova N.V."/>
            <person name="Tyazhelova T.V."/>
            <person name="Vasina D.V."/>
        </authorList>
    </citation>
    <scope>NUCLEOTIDE SEQUENCE [LARGE SCALE GENOMIC DNA]</scope>
    <source>
        <strain evidence="3 4">LE-BIN_3174</strain>
    </source>
</reference>
<comment type="caution">
    <text evidence="3">The sequence shown here is derived from an EMBL/GenBank/DDBJ whole genome shotgun (WGS) entry which is preliminary data.</text>
</comment>
<feature type="region of interest" description="Disordered" evidence="1">
    <location>
        <begin position="168"/>
        <end position="274"/>
    </location>
</feature>
<feature type="compositionally biased region" description="Acidic residues" evidence="1">
    <location>
        <begin position="465"/>
        <end position="476"/>
    </location>
</feature>
<keyword evidence="2" id="KW-1133">Transmembrane helix</keyword>